<dbReference type="EMBL" id="BPLR01016760">
    <property type="protein sequence ID" value="GIY86200.1"/>
    <property type="molecule type" value="Genomic_DNA"/>
</dbReference>
<organism evidence="2 3">
    <name type="scientific">Caerostris extrusa</name>
    <name type="common">Bark spider</name>
    <name type="synonym">Caerostris bankana</name>
    <dbReference type="NCBI Taxonomy" id="172846"/>
    <lineage>
        <taxon>Eukaryota</taxon>
        <taxon>Metazoa</taxon>
        <taxon>Ecdysozoa</taxon>
        <taxon>Arthropoda</taxon>
        <taxon>Chelicerata</taxon>
        <taxon>Arachnida</taxon>
        <taxon>Araneae</taxon>
        <taxon>Araneomorphae</taxon>
        <taxon>Entelegynae</taxon>
        <taxon>Araneoidea</taxon>
        <taxon>Araneidae</taxon>
        <taxon>Caerostris</taxon>
    </lineage>
</organism>
<dbReference type="AlphaFoldDB" id="A0AAV4WTE6"/>
<gene>
    <name evidence="2" type="ORF">CEXT_767061</name>
</gene>
<evidence type="ECO:0000313" key="3">
    <source>
        <dbReference type="Proteomes" id="UP001054945"/>
    </source>
</evidence>
<keyword evidence="3" id="KW-1185">Reference proteome</keyword>
<evidence type="ECO:0000256" key="1">
    <source>
        <dbReference type="SAM" id="MobiDB-lite"/>
    </source>
</evidence>
<feature type="compositionally biased region" description="Polar residues" evidence="1">
    <location>
        <begin position="1"/>
        <end position="11"/>
    </location>
</feature>
<protein>
    <submittedName>
        <fullName evidence="2">Uncharacterized protein</fullName>
    </submittedName>
</protein>
<dbReference type="Proteomes" id="UP001054945">
    <property type="component" value="Unassembled WGS sequence"/>
</dbReference>
<accession>A0AAV4WTE6</accession>
<reference evidence="2 3" key="1">
    <citation type="submission" date="2021-06" db="EMBL/GenBank/DDBJ databases">
        <title>Caerostris extrusa draft genome.</title>
        <authorList>
            <person name="Kono N."/>
            <person name="Arakawa K."/>
        </authorList>
    </citation>
    <scope>NUCLEOTIDE SEQUENCE [LARGE SCALE GENOMIC DNA]</scope>
</reference>
<sequence>MNRSVGGISNPSPHPLFSPKRHILSEDNQKSNTTLHLHRDDVIVNEYSSETFTATSLNQVKENSSL</sequence>
<name>A0AAV4WTE6_CAEEX</name>
<comment type="caution">
    <text evidence="2">The sequence shown here is derived from an EMBL/GenBank/DDBJ whole genome shotgun (WGS) entry which is preliminary data.</text>
</comment>
<feature type="region of interest" description="Disordered" evidence="1">
    <location>
        <begin position="1"/>
        <end position="32"/>
    </location>
</feature>
<evidence type="ECO:0000313" key="2">
    <source>
        <dbReference type="EMBL" id="GIY86200.1"/>
    </source>
</evidence>
<proteinExistence type="predicted"/>